<dbReference type="InterPro" id="IPR029063">
    <property type="entry name" value="SAM-dependent_MTases_sf"/>
</dbReference>
<dbReference type="Gene3D" id="3.40.50.150">
    <property type="entry name" value="Vaccinia Virus protein VP39"/>
    <property type="match status" value="1"/>
</dbReference>
<protein>
    <recommendedName>
        <fullName evidence="3">Methyltransferase family protein</fullName>
    </recommendedName>
</protein>
<evidence type="ECO:0008006" key="3">
    <source>
        <dbReference type="Google" id="ProtNLM"/>
    </source>
</evidence>
<dbReference type="Proteomes" id="UP000278962">
    <property type="component" value="Unassembled WGS sequence"/>
</dbReference>
<dbReference type="EMBL" id="RBIL01000002">
    <property type="protein sequence ID" value="RKQ87562.1"/>
    <property type="molecule type" value="Genomic_DNA"/>
</dbReference>
<proteinExistence type="predicted"/>
<keyword evidence="2" id="KW-1185">Reference proteome</keyword>
<evidence type="ECO:0000313" key="1">
    <source>
        <dbReference type="EMBL" id="RKQ87562.1"/>
    </source>
</evidence>
<organism evidence="1 2">
    <name type="scientific">Solirubrobacter pauli</name>
    <dbReference type="NCBI Taxonomy" id="166793"/>
    <lineage>
        <taxon>Bacteria</taxon>
        <taxon>Bacillati</taxon>
        <taxon>Actinomycetota</taxon>
        <taxon>Thermoleophilia</taxon>
        <taxon>Solirubrobacterales</taxon>
        <taxon>Solirubrobacteraceae</taxon>
        <taxon>Solirubrobacter</taxon>
    </lineage>
</organism>
<name>A0A660L3Y2_9ACTN</name>
<sequence>MSAKRLCDVGKDKEGLSPFILGVMDDGAIQALRDLYSDLEIDGRVLDLGGHGYEHFEVPPDALVVLDGDESARLPYADAEFDDVVLLLGPPQKKPKQRLEDVARVLKPGGHLVCSFVGGADDAGRVRKLRQYFDGSPWFSGAESDLRTSLTGSGDRLWAVWATRRP</sequence>
<reference evidence="1 2" key="1">
    <citation type="submission" date="2018-10" db="EMBL/GenBank/DDBJ databases">
        <title>Genomic Encyclopedia of Archaeal and Bacterial Type Strains, Phase II (KMG-II): from individual species to whole genera.</title>
        <authorList>
            <person name="Goeker M."/>
        </authorList>
    </citation>
    <scope>NUCLEOTIDE SEQUENCE [LARGE SCALE GENOMIC DNA]</scope>
    <source>
        <strain evidence="1 2">DSM 14954</strain>
    </source>
</reference>
<dbReference type="SUPFAM" id="SSF53335">
    <property type="entry name" value="S-adenosyl-L-methionine-dependent methyltransferases"/>
    <property type="match status" value="1"/>
</dbReference>
<gene>
    <name evidence="1" type="ORF">C8N24_5587</name>
</gene>
<comment type="caution">
    <text evidence="1">The sequence shown here is derived from an EMBL/GenBank/DDBJ whole genome shotgun (WGS) entry which is preliminary data.</text>
</comment>
<evidence type="ECO:0000313" key="2">
    <source>
        <dbReference type="Proteomes" id="UP000278962"/>
    </source>
</evidence>
<accession>A0A660L3Y2</accession>
<dbReference type="AlphaFoldDB" id="A0A660L3Y2"/>